<evidence type="ECO:0000313" key="2">
    <source>
        <dbReference type="EMBL" id="RHG09464.1"/>
    </source>
</evidence>
<proteinExistence type="predicted"/>
<reference evidence="2 3" key="1">
    <citation type="submission" date="2018-08" db="EMBL/GenBank/DDBJ databases">
        <title>A genome reference for cultivated species of the human gut microbiota.</title>
        <authorList>
            <person name="Zou Y."/>
            <person name="Xue W."/>
            <person name="Luo G."/>
        </authorList>
    </citation>
    <scope>NUCLEOTIDE SEQUENCE [LARGE SCALE GENOMIC DNA]</scope>
    <source>
        <strain evidence="2 3">AM23-13</strain>
    </source>
</reference>
<dbReference type="EMBL" id="QRHW01000007">
    <property type="protein sequence ID" value="RHG09464.1"/>
    <property type="molecule type" value="Genomic_DNA"/>
</dbReference>
<dbReference type="PROSITE" id="PS50943">
    <property type="entry name" value="HTH_CROC1"/>
    <property type="match status" value="1"/>
</dbReference>
<feature type="domain" description="HTH cro/C1-type" evidence="1">
    <location>
        <begin position="28"/>
        <end position="76"/>
    </location>
</feature>
<evidence type="ECO:0000259" key="1">
    <source>
        <dbReference type="PROSITE" id="PS50943"/>
    </source>
</evidence>
<dbReference type="Pfam" id="PF13443">
    <property type="entry name" value="HTH_26"/>
    <property type="match status" value="1"/>
</dbReference>
<name>A0A414S2U7_9FIRM</name>
<evidence type="ECO:0000313" key="3">
    <source>
        <dbReference type="Proteomes" id="UP000284112"/>
    </source>
</evidence>
<dbReference type="InterPro" id="IPR010982">
    <property type="entry name" value="Lambda_DNA-bd_dom_sf"/>
</dbReference>
<dbReference type="SUPFAM" id="SSF47413">
    <property type="entry name" value="lambda repressor-like DNA-binding domains"/>
    <property type="match status" value="1"/>
</dbReference>
<dbReference type="Gene3D" id="1.10.260.40">
    <property type="entry name" value="lambda repressor-like DNA-binding domains"/>
    <property type="match status" value="1"/>
</dbReference>
<accession>A0A414S2U7</accession>
<comment type="caution">
    <text evidence="2">The sequence shown here is derived from an EMBL/GenBank/DDBJ whole genome shotgun (WGS) entry which is preliminary data.</text>
</comment>
<sequence length="90" mass="10104">MIFSDFFRTYIEKGGVNLIYENICKLAKERGISINKLEEKANVSTGSICKWGNSVSPTVKNIKKVADILKCTVDELISATDETGSKEWRE</sequence>
<dbReference type="SMART" id="SM00530">
    <property type="entry name" value="HTH_XRE"/>
    <property type="match status" value="1"/>
</dbReference>
<dbReference type="AlphaFoldDB" id="A0A414S2U7"/>
<organism evidence="2 3">
    <name type="scientific">Dorea longicatena</name>
    <dbReference type="NCBI Taxonomy" id="88431"/>
    <lineage>
        <taxon>Bacteria</taxon>
        <taxon>Bacillati</taxon>
        <taxon>Bacillota</taxon>
        <taxon>Clostridia</taxon>
        <taxon>Lachnospirales</taxon>
        <taxon>Lachnospiraceae</taxon>
        <taxon>Dorea</taxon>
    </lineage>
</organism>
<dbReference type="GO" id="GO:0003677">
    <property type="term" value="F:DNA binding"/>
    <property type="evidence" value="ECO:0007669"/>
    <property type="project" value="InterPro"/>
</dbReference>
<dbReference type="InterPro" id="IPR001387">
    <property type="entry name" value="Cro/C1-type_HTH"/>
</dbReference>
<gene>
    <name evidence="2" type="ORF">DW641_05745</name>
</gene>
<protein>
    <submittedName>
        <fullName evidence="2">XRE family transcriptional regulator</fullName>
    </submittedName>
</protein>
<dbReference type="Proteomes" id="UP000284112">
    <property type="component" value="Unassembled WGS sequence"/>
</dbReference>